<protein>
    <submittedName>
        <fullName evidence="1">Uncharacterized protein</fullName>
    </submittedName>
</protein>
<gene>
    <name evidence="1" type="ORF">CYMTET_17573</name>
</gene>
<name>A0AAE0G9W8_9CHLO</name>
<accession>A0AAE0G9W8</accession>
<proteinExistence type="predicted"/>
<reference evidence="1 2" key="1">
    <citation type="journal article" date="2015" name="Genome Biol. Evol.">
        <title>Comparative Genomics of a Bacterivorous Green Alga Reveals Evolutionary Causalities and Consequences of Phago-Mixotrophic Mode of Nutrition.</title>
        <authorList>
            <person name="Burns J.A."/>
            <person name="Paasch A."/>
            <person name="Narechania A."/>
            <person name="Kim E."/>
        </authorList>
    </citation>
    <scope>NUCLEOTIDE SEQUENCE [LARGE SCALE GENOMIC DNA]</scope>
    <source>
        <strain evidence="1 2">PLY_AMNH</strain>
    </source>
</reference>
<dbReference type="EMBL" id="LGRX02007838">
    <property type="protein sequence ID" value="KAK3274241.1"/>
    <property type="molecule type" value="Genomic_DNA"/>
</dbReference>
<organism evidence="1 2">
    <name type="scientific">Cymbomonas tetramitiformis</name>
    <dbReference type="NCBI Taxonomy" id="36881"/>
    <lineage>
        <taxon>Eukaryota</taxon>
        <taxon>Viridiplantae</taxon>
        <taxon>Chlorophyta</taxon>
        <taxon>Pyramimonadophyceae</taxon>
        <taxon>Pyramimonadales</taxon>
        <taxon>Pyramimonadaceae</taxon>
        <taxon>Cymbomonas</taxon>
    </lineage>
</organism>
<evidence type="ECO:0000313" key="1">
    <source>
        <dbReference type="EMBL" id="KAK3274241.1"/>
    </source>
</evidence>
<keyword evidence="2" id="KW-1185">Reference proteome</keyword>
<dbReference type="AlphaFoldDB" id="A0AAE0G9W8"/>
<evidence type="ECO:0000313" key="2">
    <source>
        <dbReference type="Proteomes" id="UP001190700"/>
    </source>
</evidence>
<sequence>MRRAAVDKVWQARECGDGYCDEPLEFPAFGSLGCRVDCGLQRTLVPVLIVIHTDLTRLEGTSEHMQELWRTVRWNLCTRRTHATVMHLQPLCWYSEDRHLPRYSSRAMTTSEEFELPPGRWYIRILGDFTQSVQGAVYDMSNVSDALQLPTSPAWEACVNSEEARDAPPPGRRALRAGRVGQLRVDAAARRDNAPHPAPGRLGVPQGGEVDFVSELPTAAPQLREPSERETTSAGERTLLCHYAGSNYYSCLSCAGSFDSAWCYYCSICMSCGYCTGAPPI</sequence>
<dbReference type="Proteomes" id="UP001190700">
    <property type="component" value="Unassembled WGS sequence"/>
</dbReference>
<comment type="caution">
    <text evidence="1">The sequence shown here is derived from an EMBL/GenBank/DDBJ whole genome shotgun (WGS) entry which is preliminary data.</text>
</comment>